<dbReference type="Gene3D" id="3.90.550.10">
    <property type="entry name" value="Spore Coat Polysaccharide Biosynthesis Protein SpsA, Chain A"/>
    <property type="match status" value="1"/>
</dbReference>
<name>A0A699ZA01_HAELA</name>
<evidence type="ECO:0000259" key="9">
    <source>
        <dbReference type="Pfam" id="PF13632"/>
    </source>
</evidence>
<evidence type="ECO:0000256" key="8">
    <source>
        <dbReference type="SAM" id="Phobius"/>
    </source>
</evidence>
<keyword evidence="3" id="KW-0808">Transferase</keyword>
<sequence length="348" mass="39612">MQAKTTAEYPSTLYLLAVYYFMVRLQGLAMAGWQPYPLFIIMEVMLDDNIALCLTPQAFHNIDPDTDLFNSINVQFWEYWLPGAFAWGYIACTGTNFCIRARALSHCGWFPEYTITEDYALGMELKSRGYKATYLNDYIAVGELPSAYLVLQAPEEIRNVFRQRSRWTKGHFQVFFSNKCPLLNFELPFFQRLWYSYAAWAPITTMLTVPAFIIVPFMSIAFGIHPVTITYELVLASTLYFVSQTSLQFYVHTLKHLKLMWFVNVSNTVLWFTFTKAFVNTMIAKMGFKAIMFKVTEKTKGDGTGAKPVTLPPAKDDGAGPVSGLRAASRALSRMSQQIVTAVYSSFT</sequence>
<comment type="subcellular location">
    <subcellularLocation>
        <location evidence="1">Membrane</location>
        <topology evidence="1">Multi-pass membrane protein</topology>
    </subcellularLocation>
</comment>
<dbReference type="Proteomes" id="UP000485058">
    <property type="component" value="Unassembled WGS sequence"/>
</dbReference>
<organism evidence="10 11">
    <name type="scientific">Haematococcus lacustris</name>
    <name type="common">Green alga</name>
    <name type="synonym">Haematococcus pluvialis</name>
    <dbReference type="NCBI Taxonomy" id="44745"/>
    <lineage>
        <taxon>Eukaryota</taxon>
        <taxon>Viridiplantae</taxon>
        <taxon>Chlorophyta</taxon>
        <taxon>core chlorophytes</taxon>
        <taxon>Chlorophyceae</taxon>
        <taxon>CS clade</taxon>
        <taxon>Chlamydomonadales</taxon>
        <taxon>Haematococcaceae</taxon>
        <taxon>Haematococcus</taxon>
    </lineage>
</organism>
<keyword evidence="4 8" id="KW-0812">Transmembrane</keyword>
<evidence type="ECO:0000313" key="11">
    <source>
        <dbReference type="Proteomes" id="UP000485058"/>
    </source>
</evidence>
<keyword evidence="5 8" id="KW-1133">Transmembrane helix</keyword>
<evidence type="ECO:0000256" key="3">
    <source>
        <dbReference type="ARBA" id="ARBA00022679"/>
    </source>
</evidence>
<dbReference type="PANTHER" id="PTHR43867:SF2">
    <property type="entry name" value="CELLULOSE SYNTHASE CATALYTIC SUBUNIT A [UDP-FORMING]"/>
    <property type="match status" value="1"/>
</dbReference>
<dbReference type="PANTHER" id="PTHR43867">
    <property type="entry name" value="CELLULOSE SYNTHASE CATALYTIC SUBUNIT A [UDP-FORMING]"/>
    <property type="match status" value="1"/>
</dbReference>
<protein>
    <recommendedName>
        <fullName evidence="9">Glycosyltransferase 2-like domain-containing protein</fullName>
    </recommendedName>
</protein>
<feature type="domain" description="Glycosyltransferase 2-like" evidence="9">
    <location>
        <begin position="91"/>
        <end position="232"/>
    </location>
</feature>
<dbReference type="InterPro" id="IPR029044">
    <property type="entry name" value="Nucleotide-diphossugar_trans"/>
</dbReference>
<reference evidence="10 11" key="1">
    <citation type="submission" date="2020-02" db="EMBL/GenBank/DDBJ databases">
        <title>Draft genome sequence of Haematococcus lacustris strain NIES-144.</title>
        <authorList>
            <person name="Morimoto D."/>
            <person name="Nakagawa S."/>
            <person name="Yoshida T."/>
            <person name="Sawayama S."/>
        </authorList>
    </citation>
    <scope>NUCLEOTIDE SEQUENCE [LARGE SCALE GENOMIC DNA]</scope>
    <source>
        <strain evidence="10 11">NIES-144</strain>
    </source>
</reference>
<dbReference type="EMBL" id="BLLF01001389">
    <property type="protein sequence ID" value="GFH18991.1"/>
    <property type="molecule type" value="Genomic_DNA"/>
</dbReference>
<dbReference type="Pfam" id="PF13632">
    <property type="entry name" value="Glyco_trans_2_3"/>
    <property type="match status" value="1"/>
</dbReference>
<feature type="non-terminal residue" evidence="10">
    <location>
        <position position="1"/>
    </location>
</feature>
<keyword evidence="2" id="KW-0328">Glycosyltransferase</keyword>
<feature type="transmembrane region" description="Helical" evidence="8">
    <location>
        <begin position="229"/>
        <end position="247"/>
    </location>
</feature>
<dbReference type="InterPro" id="IPR050321">
    <property type="entry name" value="Glycosyltr_2/OpgH_subfam"/>
</dbReference>
<feature type="transmembrane region" description="Helical" evidence="8">
    <location>
        <begin position="12"/>
        <end position="33"/>
    </location>
</feature>
<comment type="caution">
    <text evidence="10">The sequence shown here is derived from an EMBL/GenBank/DDBJ whole genome shotgun (WGS) entry which is preliminary data.</text>
</comment>
<evidence type="ECO:0000256" key="1">
    <source>
        <dbReference type="ARBA" id="ARBA00004141"/>
    </source>
</evidence>
<feature type="region of interest" description="Disordered" evidence="7">
    <location>
        <begin position="301"/>
        <end position="322"/>
    </location>
</feature>
<feature type="non-terminal residue" evidence="10">
    <location>
        <position position="348"/>
    </location>
</feature>
<keyword evidence="11" id="KW-1185">Reference proteome</keyword>
<gene>
    <name evidence="10" type="ORF">HaLaN_15876</name>
</gene>
<evidence type="ECO:0000256" key="7">
    <source>
        <dbReference type="SAM" id="MobiDB-lite"/>
    </source>
</evidence>
<dbReference type="InterPro" id="IPR001173">
    <property type="entry name" value="Glyco_trans_2-like"/>
</dbReference>
<accession>A0A699ZA01</accession>
<evidence type="ECO:0000256" key="4">
    <source>
        <dbReference type="ARBA" id="ARBA00022692"/>
    </source>
</evidence>
<feature type="transmembrane region" description="Helical" evidence="8">
    <location>
        <begin position="259"/>
        <end position="279"/>
    </location>
</feature>
<dbReference type="SUPFAM" id="SSF53448">
    <property type="entry name" value="Nucleotide-diphospho-sugar transferases"/>
    <property type="match status" value="1"/>
</dbReference>
<proteinExistence type="predicted"/>
<evidence type="ECO:0000256" key="5">
    <source>
        <dbReference type="ARBA" id="ARBA00022989"/>
    </source>
</evidence>
<dbReference type="GO" id="GO:0016757">
    <property type="term" value="F:glycosyltransferase activity"/>
    <property type="evidence" value="ECO:0007669"/>
    <property type="project" value="UniProtKB-KW"/>
</dbReference>
<dbReference type="AlphaFoldDB" id="A0A699ZA01"/>
<feature type="transmembrane region" description="Helical" evidence="8">
    <location>
        <begin position="194"/>
        <end position="217"/>
    </location>
</feature>
<evidence type="ECO:0000256" key="2">
    <source>
        <dbReference type="ARBA" id="ARBA00022676"/>
    </source>
</evidence>
<dbReference type="GO" id="GO:0016020">
    <property type="term" value="C:membrane"/>
    <property type="evidence" value="ECO:0007669"/>
    <property type="project" value="UniProtKB-SubCell"/>
</dbReference>
<evidence type="ECO:0000313" key="10">
    <source>
        <dbReference type="EMBL" id="GFH18991.1"/>
    </source>
</evidence>
<evidence type="ECO:0000256" key="6">
    <source>
        <dbReference type="ARBA" id="ARBA00023136"/>
    </source>
</evidence>
<keyword evidence="6 8" id="KW-0472">Membrane</keyword>